<sequence>FDIGLPADFLSSGEGVELTMYSTSKETVTSNQPLPSGKLGADIFYNISFKKTSDNSTVSSFDKAATLTFSYIDSDISGIDESTLTAYRWNGSGWVALSDSAVDVSLNKITATTQQFSYFALLGDAPSDNGDNGGNGAVVGGGGGGGGYIAPTVLTKVILSGRAYPGSDVHILSDGKLAKTIKADSKASFKAEIKDITPGVWSFSVWAIDKNNI</sequence>
<feature type="non-terminal residue" evidence="1">
    <location>
        <position position="1"/>
    </location>
</feature>
<proteinExistence type="predicted"/>
<dbReference type="AlphaFoldDB" id="X1K844"/>
<name>X1K844_9ZZZZ</name>
<organism evidence="1">
    <name type="scientific">marine sediment metagenome</name>
    <dbReference type="NCBI Taxonomy" id="412755"/>
    <lineage>
        <taxon>unclassified sequences</taxon>
        <taxon>metagenomes</taxon>
        <taxon>ecological metagenomes</taxon>
    </lineage>
</organism>
<accession>X1K844</accession>
<protein>
    <submittedName>
        <fullName evidence="1">Uncharacterized protein</fullName>
    </submittedName>
</protein>
<reference evidence="1" key="1">
    <citation type="journal article" date="2014" name="Front. Microbiol.">
        <title>High frequency of phylogenetically diverse reductive dehalogenase-homologous genes in deep subseafloor sedimentary metagenomes.</title>
        <authorList>
            <person name="Kawai M."/>
            <person name="Futagami T."/>
            <person name="Toyoda A."/>
            <person name="Takaki Y."/>
            <person name="Nishi S."/>
            <person name="Hori S."/>
            <person name="Arai W."/>
            <person name="Tsubouchi T."/>
            <person name="Morono Y."/>
            <person name="Uchiyama I."/>
            <person name="Ito T."/>
            <person name="Fujiyama A."/>
            <person name="Inagaki F."/>
            <person name="Takami H."/>
        </authorList>
    </citation>
    <scope>NUCLEOTIDE SEQUENCE</scope>
    <source>
        <strain evidence="1">Expedition CK06-06</strain>
    </source>
</reference>
<evidence type="ECO:0000313" key="1">
    <source>
        <dbReference type="EMBL" id="GAI02748.1"/>
    </source>
</evidence>
<gene>
    <name evidence="1" type="ORF">S06H3_22796</name>
</gene>
<comment type="caution">
    <text evidence="1">The sequence shown here is derived from an EMBL/GenBank/DDBJ whole genome shotgun (WGS) entry which is preliminary data.</text>
</comment>
<feature type="non-terminal residue" evidence="1">
    <location>
        <position position="213"/>
    </location>
</feature>
<dbReference type="EMBL" id="BARV01012257">
    <property type="protein sequence ID" value="GAI02748.1"/>
    <property type="molecule type" value="Genomic_DNA"/>
</dbReference>